<gene>
    <name evidence="1" type="ORF">LEMA_uP075010.1</name>
</gene>
<reference evidence="2" key="1">
    <citation type="journal article" date="2011" name="Nat. Commun.">
        <title>Effector diversification within compartments of the Leptosphaeria maculans genome affected by Repeat-Induced Point mutations.</title>
        <authorList>
            <person name="Rouxel T."/>
            <person name="Grandaubert J."/>
            <person name="Hane J.K."/>
            <person name="Hoede C."/>
            <person name="van de Wouw A.P."/>
            <person name="Couloux A."/>
            <person name="Dominguez V."/>
            <person name="Anthouard V."/>
            <person name="Bally P."/>
            <person name="Bourras S."/>
            <person name="Cozijnsen A.J."/>
            <person name="Ciuffetti L.M."/>
            <person name="Degrave A."/>
            <person name="Dilmaghani A."/>
            <person name="Duret L."/>
            <person name="Fudal I."/>
            <person name="Goodwin S.B."/>
            <person name="Gout L."/>
            <person name="Glaser N."/>
            <person name="Linglin J."/>
            <person name="Kema G.H.J."/>
            <person name="Lapalu N."/>
            <person name="Lawrence C.B."/>
            <person name="May K."/>
            <person name="Meyer M."/>
            <person name="Ollivier B."/>
            <person name="Poulain J."/>
            <person name="Schoch C.L."/>
            <person name="Simon A."/>
            <person name="Spatafora J.W."/>
            <person name="Stachowiak A."/>
            <person name="Turgeon B.G."/>
            <person name="Tyler B.M."/>
            <person name="Vincent D."/>
            <person name="Weissenbach J."/>
            <person name="Amselem J."/>
            <person name="Quesneville H."/>
            <person name="Oliver R.P."/>
            <person name="Wincker P."/>
            <person name="Balesdent M.-H."/>
            <person name="Howlett B.J."/>
        </authorList>
    </citation>
    <scope>NUCLEOTIDE SEQUENCE [LARGE SCALE GENOMIC DNA]</scope>
    <source>
        <strain evidence="2">JN3 / isolate v23.1.3 / race Av1-4-5-6-7-8</strain>
    </source>
</reference>
<sequence length="43" mass="4902">MDITEREQQTRTFIKTPATMTSVSRVPRHTCHLSHDLFGLGVC</sequence>
<evidence type="ECO:0000313" key="1">
    <source>
        <dbReference type="EMBL" id="CBX99912.1"/>
    </source>
</evidence>
<accession>E5A8G7</accession>
<proteinExistence type="predicted"/>
<name>E5A8G7_LEPMJ</name>
<keyword evidence="2" id="KW-1185">Reference proteome</keyword>
<dbReference type="HOGENOM" id="CLU_3242306_0_0_1"/>
<dbReference type="InParanoid" id="E5A8G7"/>
<dbReference type="Proteomes" id="UP000002668">
    <property type="component" value="Genome"/>
</dbReference>
<evidence type="ECO:0000313" key="2">
    <source>
        <dbReference type="Proteomes" id="UP000002668"/>
    </source>
</evidence>
<protein>
    <submittedName>
        <fullName evidence="1">Predicted protein</fullName>
    </submittedName>
</protein>
<organism evidence="2">
    <name type="scientific">Leptosphaeria maculans (strain JN3 / isolate v23.1.3 / race Av1-4-5-6-7-8)</name>
    <name type="common">Blackleg fungus</name>
    <name type="synonym">Phoma lingam</name>
    <dbReference type="NCBI Taxonomy" id="985895"/>
    <lineage>
        <taxon>Eukaryota</taxon>
        <taxon>Fungi</taxon>
        <taxon>Dikarya</taxon>
        <taxon>Ascomycota</taxon>
        <taxon>Pezizomycotina</taxon>
        <taxon>Dothideomycetes</taxon>
        <taxon>Pleosporomycetidae</taxon>
        <taxon>Pleosporales</taxon>
        <taxon>Pleosporineae</taxon>
        <taxon>Leptosphaeriaceae</taxon>
        <taxon>Plenodomus</taxon>
        <taxon>Plenodomus lingam/Leptosphaeria maculans species complex</taxon>
    </lineage>
</organism>
<dbReference type="EMBL" id="FP929137">
    <property type="protein sequence ID" value="CBX99912.1"/>
    <property type="molecule type" value="Genomic_DNA"/>
</dbReference>
<dbReference type="AlphaFoldDB" id="E5A8G7"/>
<dbReference type="VEuPathDB" id="FungiDB:LEMA_uP075010.1"/>